<proteinExistence type="predicted"/>
<dbReference type="AlphaFoldDB" id="A0A9D2H187"/>
<dbReference type="Proteomes" id="UP000824221">
    <property type="component" value="Unassembled WGS sequence"/>
</dbReference>
<feature type="non-terminal residue" evidence="1">
    <location>
        <position position="114"/>
    </location>
</feature>
<organism evidence="1 2">
    <name type="scientific">Candidatus Gallimonas gallistercoris</name>
    <dbReference type="NCBI Taxonomy" id="2838602"/>
    <lineage>
        <taxon>Bacteria</taxon>
        <taxon>Bacillati</taxon>
        <taxon>Bacillota</taxon>
        <taxon>Clostridia</taxon>
        <taxon>Candidatus Gallimonas</taxon>
    </lineage>
</organism>
<reference evidence="1" key="1">
    <citation type="journal article" date="2021" name="PeerJ">
        <title>Extensive microbial diversity within the chicken gut microbiome revealed by metagenomics and culture.</title>
        <authorList>
            <person name="Gilroy R."/>
            <person name="Ravi A."/>
            <person name="Getino M."/>
            <person name="Pursley I."/>
            <person name="Horton D.L."/>
            <person name="Alikhan N.F."/>
            <person name="Baker D."/>
            <person name="Gharbi K."/>
            <person name="Hall N."/>
            <person name="Watson M."/>
            <person name="Adriaenssens E.M."/>
            <person name="Foster-Nyarko E."/>
            <person name="Jarju S."/>
            <person name="Secka A."/>
            <person name="Antonio M."/>
            <person name="Oren A."/>
            <person name="Chaudhuri R.R."/>
            <person name="La Ragione R."/>
            <person name="Hildebrand F."/>
            <person name="Pallen M.J."/>
        </authorList>
    </citation>
    <scope>NUCLEOTIDE SEQUENCE</scope>
    <source>
        <strain evidence="1">CHK156-179</strain>
    </source>
</reference>
<dbReference type="EMBL" id="DXAJ01000016">
    <property type="protein sequence ID" value="HJA01894.1"/>
    <property type="molecule type" value="Genomic_DNA"/>
</dbReference>
<reference evidence="1" key="2">
    <citation type="submission" date="2021-04" db="EMBL/GenBank/DDBJ databases">
        <authorList>
            <person name="Gilroy R."/>
        </authorList>
    </citation>
    <scope>NUCLEOTIDE SEQUENCE</scope>
    <source>
        <strain evidence="1">CHK156-179</strain>
    </source>
</reference>
<sequence>MNEIINMIAAIEAEQKKRAAADRLARYNKGRVHKKQMAFHKCKKRNRWVFGGNRSGKTECGAVEAVWMARGMHPYRKNRQNVFGWVVSLSQHVQRDVAQKKILSYLRPDQIVDI</sequence>
<name>A0A9D2H187_9FIRM</name>
<accession>A0A9D2H187</accession>
<comment type="caution">
    <text evidence="1">The sequence shown here is derived from an EMBL/GenBank/DDBJ whole genome shotgun (WGS) entry which is preliminary data.</text>
</comment>
<evidence type="ECO:0000313" key="1">
    <source>
        <dbReference type="EMBL" id="HJA01894.1"/>
    </source>
</evidence>
<evidence type="ECO:0000313" key="2">
    <source>
        <dbReference type="Proteomes" id="UP000824221"/>
    </source>
</evidence>
<gene>
    <name evidence="1" type="ORF">H9797_00740</name>
</gene>
<protein>
    <submittedName>
        <fullName evidence="1">Uncharacterized protein</fullName>
    </submittedName>
</protein>